<dbReference type="InterPro" id="IPR003131">
    <property type="entry name" value="T1-type_BTB"/>
</dbReference>
<reference evidence="2" key="1">
    <citation type="journal article" date="2020" name="Nature">
        <title>Giant virus diversity and host interactions through global metagenomics.</title>
        <authorList>
            <person name="Schulz F."/>
            <person name="Roux S."/>
            <person name="Paez-Espino D."/>
            <person name="Jungbluth S."/>
            <person name="Walsh D.A."/>
            <person name="Denef V.J."/>
            <person name="McMahon K.D."/>
            <person name="Konstantinidis K.T."/>
            <person name="Eloe-Fadrosh E.A."/>
            <person name="Kyrpides N.C."/>
            <person name="Woyke T."/>
        </authorList>
    </citation>
    <scope>NUCLEOTIDE SEQUENCE</scope>
    <source>
        <strain evidence="2">GVMAG-M-3300020192-26</strain>
    </source>
</reference>
<dbReference type="Gene3D" id="3.30.710.10">
    <property type="entry name" value="Potassium Channel Kv1.1, Chain A"/>
    <property type="match status" value="1"/>
</dbReference>
<evidence type="ECO:0000313" key="2">
    <source>
        <dbReference type="EMBL" id="QHT00158.1"/>
    </source>
</evidence>
<dbReference type="PROSITE" id="PS50097">
    <property type="entry name" value="BTB"/>
    <property type="match status" value="1"/>
</dbReference>
<name>A0A6C0C6E4_9ZZZZ</name>
<evidence type="ECO:0000259" key="1">
    <source>
        <dbReference type="PROSITE" id="PS50097"/>
    </source>
</evidence>
<dbReference type="GO" id="GO:0051260">
    <property type="term" value="P:protein homooligomerization"/>
    <property type="evidence" value="ECO:0007669"/>
    <property type="project" value="InterPro"/>
</dbReference>
<accession>A0A6C0C6E4</accession>
<feature type="domain" description="BTB" evidence="1">
    <location>
        <begin position="1"/>
        <end position="63"/>
    </location>
</feature>
<dbReference type="SUPFAM" id="SSF54695">
    <property type="entry name" value="POZ domain"/>
    <property type="match status" value="1"/>
</dbReference>
<organism evidence="2">
    <name type="scientific">viral metagenome</name>
    <dbReference type="NCBI Taxonomy" id="1070528"/>
    <lineage>
        <taxon>unclassified sequences</taxon>
        <taxon>metagenomes</taxon>
        <taxon>organismal metagenomes</taxon>
    </lineage>
</organism>
<dbReference type="EMBL" id="MN739353">
    <property type="protein sequence ID" value="QHT00158.1"/>
    <property type="molecule type" value="Genomic_DNA"/>
</dbReference>
<protein>
    <recommendedName>
        <fullName evidence="1">BTB domain-containing protein</fullName>
    </recommendedName>
</protein>
<dbReference type="InterPro" id="IPR011333">
    <property type="entry name" value="SKP1/BTB/POZ_sf"/>
</dbReference>
<dbReference type="InterPro" id="IPR000210">
    <property type="entry name" value="BTB/POZ_dom"/>
</dbReference>
<dbReference type="AlphaFoldDB" id="A0A6C0C6E4"/>
<dbReference type="Pfam" id="PF02214">
    <property type="entry name" value="BTB_2"/>
    <property type="match status" value="1"/>
</dbReference>
<sequence>MSITLNVSGKIFKVSRDVLCRSELFNGMLADCEIDNEIVISRSAKLFEHIYAYLVDDKYPYPQKYHSELDYYLIPYEFDSLYNANKEIKADISQLMKNQCNVMQEIMVLTLTRETEHRKCMHDNCDMEPYEGHLLCWRHHEQCCYSDNCYNTCDKRIKVNQAYCDKHVLHYFKV</sequence>
<proteinExistence type="predicted"/>